<dbReference type="GO" id="GO:0016491">
    <property type="term" value="F:oxidoreductase activity"/>
    <property type="evidence" value="ECO:0007669"/>
    <property type="project" value="TreeGrafter"/>
</dbReference>
<keyword evidence="1" id="KW-0472">Membrane</keyword>
<dbReference type="InterPro" id="IPR016024">
    <property type="entry name" value="ARM-type_fold"/>
</dbReference>
<evidence type="ECO:0000313" key="2">
    <source>
        <dbReference type="EMBL" id="SVA01303.1"/>
    </source>
</evidence>
<sequence>MTDQIPIPNEPEKSIFKVLFHSFVIIPFLVAASLVFVYSLFSLLTYEDATPYDYLNDIKIGGATKRWQSAYELSKILSSSNEISEDDRFISEMINIFKQSKHDDNRVRQYLALAMGRTGNSRYIDPLLSEIEDENTENIPAIIRALGLLKSGKAVQKLKLFLDHEDENIRLQTVIALGNIADPKVIEDLKKSLYDSQPNIRWDAAISLAKIGDVSGREIILKLIEGKIFINFPEVDIRERDQARIIAIRAGILLNDPIINSKIQELADEENNINIRKTAMDVLKINTSSSNQWMECDVSYG</sequence>
<protein>
    <recommendedName>
        <fullName evidence="3">HEAT repeat domain-containing protein</fullName>
    </recommendedName>
</protein>
<feature type="transmembrane region" description="Helical" evidence="1">
    <location>
        <begin position="18"/>
        <end position="41"/>
    </location>
</feature>
<dbReference type="SMART" id="SM00567">
    <property type="entry name" value="EZ_HEAT"/>
    <property type="match status" value="3"/>
</dbReference>
<keyword evidence="1" id="KW-1133">Transmembrane helix</keyword>
<accession>A0A381SJ74</accession>
<dbReference type="AlphaFoldDB" id="A0A381SJ74"/>
<evidence type="ECO:0000256" key="1">
    <source>
        <dbReference type="SAM" id="Phobius"/>
    </source>
</evidence>
<evidence type="ECO:0008006" key="3">
    <source>
        <dbReference type="Google" id="ProtNLM"/>
    </source>
</evidence>
<proteinExistence type="predicted"/>
<dbReference type="InterPro" id="IPR004155">
    <property type="entry name" value="PBS_lyase_HEAT"/>
</dbReference>
<dbReference type="InterPro" id="IPR011989">
    <property type="entry name" value="ARM-like"/>
</dbReference>
<reference evidence="2" key="1">
    <citation type="submission" date="2018-05" db="EMBL/GenBank/DDBJ databases">
        <authorList>
            <person name="Lanie J.A."/>
            <person name="Ng W.-L."/>
            <person name="Kazmierczak K.M."/>
            <person name="Andrzejewski T.M."/>
            <person name="Davidsen T.M."/>
            <person name="Wayne K.J."/>
            <person name="Tettelin H."/>
            <person name="Glass J.I."/>
            <person name="Rusch D."/>
            <person name="Podicherti R."/>
            <person name="Tsui H.-C.T."/>
            <person name="Winkler M.E."/>
        </authorList>
    </citation>
    <scope>NUCLEOTIDE SEQUENCE</scope>
</reference>
<dbReference type="EMBL" id="UINC01002890">
    <property type="protein sequence ID" value="SVA01303.1"/>
    <property type="molecule type" value="Genomic_DNA"/>
</dbReference>
<dbReference type="PANTHER" id="PTHR12697">
    <property type="entry name" value="PBS LYASE HEAT-LIKE PROTEIN"/>
    <property type="match status" value="1"/>
</dbReference>
<dbReference type="Pfam" id="PF13646">
    <property type="entry name" value="HEAT_2"/>
    <property type="match status" value="1"/>
</dbReference>
<dbReference type="Gene3D" id="1.25.10.10">
    <property type="entry name" value="Leucine-rich Repeat Variant"/>
    <property type="match status" value="1"/>
</dbReference>
<dbReference type="PANTHER" id="PTHR12697:SF5">
    <property type="entry name" value="DEOXYHYPUSINE HYDROXYLASE"/>
    <property type="match status" value="1"/>
</dbReference>
<keyword evidence="1" id="KW-0812">Transmembrane</keyword>
<organism evidence="2">
    <name type="scientific">marine metagenome</name>
    <dbReference type="NCBI Taxonomy" id="408172"/>
    <lineage>
        <taxon>unclassified sequences</taxon>
        <taxon>metagenomes</taxon>
        <taxon>ecological metagenomes</taxon>
    </lineage>
</organism>
<gene>
    <name evidence="2" type="ORF">METZ01_LOCUS54157</name>
</gene>
<name>A0A381SJ74_9ZZZZ</name>
<dbReference type="SUPFAM" id="SSF48371">
    <property type="entry name" value="ARM repeat"/>
    <property type="match status" value="1"/>
</dbReference>